<proteinExistence type="predicted"/>
<keyword evidence="1" id="KW-0732">Signal</keyword>
<dbReference type="InterPro" id="IPR001087">
    <property type="entry name" value="GDSL"/>
</dbReference>
<evidence type="ECO:0000256" key="1">
    <source>
        <dbReference type="ARBA" id="ARBA00022729"/>
    </source>
</evidence>
<dbReference type="PROSITE" id="PS01098">
    <property type="entry name" value="LIPASE_GDSL_SER"/>
    <property type="match status" value="1"/>
</dbReference>
<dbReference type="InterPro" id="IPR036514">
    <property type="entry name" value="SGNH_hydro_sf"/>
</dbReference>
<reference evidence="2 3" key="1">
    <citation type="submission" date="2020-12" db="EMBL/GenBank/DDBJ databases">
        <title>FDA dAtabase for Regulatory Grade micrObial Sequences (FDA-ARGOS): Supporting development and validation of Infectious Disease Dx tests.</title>
        <authorList>
            <person name="Sproer C."/>
            <person name="Gronow S."/>
            <person name="Severitt S."/>
            <person name="Schroder I."/>
            <person name="Tallon L."/>
            <person name="Sadzewicz L."/>
            <person name="Zhao X."/>
            <person name="Boylan J."/>
            <person name="Ott S."/>
            <person name="Bowen H."/>
            <person name="Vavikolanu K."/>
            <person name="Mehta A."/>
            <person name="Aluvathingal J."/>
            <person name="Nadendla S."/>
            <person name="Lowell S."/>
            <person name="Myers T."/>
            <person name="Yan Y."/>
            <person name="Sichtig H."/>
        </authorList>
    </citation>
    <scope>NUCLEOTIDE SEQUENCE [LARGE SCALE GENOMIC DNA]</scope>
    <source>
        <strain evidence="2 3">FDAARGOS_933</strain>
    </source>
</reference>
<evidence type="ECO:0000313" key="2">
    <source>
        <dbReference type="EMBL" id="QPR53378.1"/>
    </source>
</evidence>
<dbReference type="EMBL" id="CP065745">
    <property type="protein sequence ID" value="QPR53378.1"/>
    <property type="molecule type" value="Genomic_DNA"/>
</dbReference>
<evidence type="ECO:0000313" key="3">
    <source>
        <dbReference type="Proteomes" id="UP000595101"/>
    </source>
</evidence>
<dbReference type="KEGG" id="aall:I6G90_12970"/>
<dbReference type="RefSeq" id="WP_042062948.1">
    <property type="nucleotide sequence ID" value="NZ_CAWMDO010000105.1"/>
</dbReference>
<organism evidence="2 3">
    <name type="scientific">Aeromonas allosaccharophila</name>
    <dbReference type="NCBI Taxonomy" id="656"/>
    <lineage>
        <taxon>Bacteria</taxon>
        <taxon>Pseudomonadati</taxon>
        <taxon>Pseudomonadota</taxon>
        <taxon>Gammaproteobacteria</taxon>
        <taxon>Aeromonadales</taxon>
        <taxon>Aeromonadaceae</taxon>
        <taxon>Aeromonas</taxon>
    </lineage>
</organism>
<dbReference type="GO" id="GO:0016298">
    <property type="term" value="F:lipase activity"/>
    <property type="evidence" value="ECO:0007669"/>
    <property type="project" value="InterPro"/>
</dbReference>
<protein>
    <submittedName>
        <fullName evidence="2">SGNH/GDSL hydrolase family protein</fullName>
    </submittedName>
</protein>
<dbReference type="PANTHER" id="PTHR45642">
    <property type="entry name" value="GDSL ESTERASE/LIPASE EXL3"/>
    <property type="match status" value="1"/>
</dbReference>
<dbReference type="SUPFAM" id="SSF52266">
    <property type="entry name" value="SGNH hydrolase"/>
    <property type="match status" value="1"/>
</dbReference>
<dbReference type="GO" id="GO:0006629">
    <property type="term" value="P:lipid metabolic process"/>
    <property type="evidence" value="ECO:0007669"/>
    <property type="project" value="InterPro"/>
</dbReference>
<dbReference type="InterPro" id="IPR050592">
    <property type="entry name" value="GDSL_lipolytic_enzyme"/>
</dbReference>
<accession>A0A0T6USR9</accession>
<dbReference type="CDD" id="cd01846">
    <property type="entry name" value="fatty_acyltransferase_like"/>
    <property type="match status" value="1"/>
</dbReference>
<keyword evidence="2" id="KW-0378">Hydrolase</keyword>
<dbReference type="InterPro" id="IPR008265">
    <property type="entry name" value="Lipase_GDSL_AS"/>
</dbReference>
<dbReference type="Proteomes" id="UP000595101">
    <property type="component" value="Chromosome"/>
</dbReference>
<dbReference type="PANTHER" id="PTHR45642:SF139">
    <property type="entry name" value="SGNH HYDROLASE-TYPE ESTERASE DOMAIN-CONTAINING PROTEIN"/>
    <property type="match status" value="1"/>
</dbReference>
<gene>
    <name evidence="2" type="ORF">I6G90_12970</name>
</gene>
<name>A0A0T6USR9_9GAMM</name>
<dbReference type="AlphaFoldDB" id="A0A0T6USR9"/>
<dbReference type="GeneID" id="60786534"/>
<sequence>MKKWLVCLLGLMALTAQAAEGRQPFSRVVMFGDSLSDTGKMYKKMRGYLPSSPPYFNGRFSNGPVWLEQLRDQHFPGLVVANEAEGGATAVAYNHLGALNGWLGFWSWDPKYQVINNLDYEIDQFLKKDKFRPDDLVVIWVGANDYLAYGWNTERDADRVIDTIRLASNRLVLNGAQQILLFNIPDLGQTPSARSMKVVEKVRHVASYHNQRLQNLTRELAPLGIVKLFEVDKQFDEMVRDPQLFGLSDTEHACYDGGYMWKPFSGSAAEVAPAPALSLSERVAIAGNPILAQAVVSPQAKRSAAALNCNEHMFWDQVHPTKTVHTALSQRVADFIDRNYEFVRH</sequence>
<dbReference type="Gene3D" id="3.40.50.1110">
    <property type="entry name" value="SGNH hydrolase"/>
    <property type="match status" value="1"/>
</dbReference>
<dbReference type="Pfam" id="PF00657">
    <property type="entry name" value="Lipase_GDSL"/>
    <property type="match status" value="1"/>
</dbReference>